<dbReference type="PROSITE" id="PS50082">
    <property type="entry name" value="WD_REPEATS_2"/>
    <property type="match status" value="1"/>
</dbReference>
<organism evidence="5 6">
    <name type="scientific">Cyberlindnera jadinii (strain ATCC 18201 / CBS 1600 / BCRC 20928 / JCM 3617 / NBRC 0987 / NRRL Y-1542)</name>
    <name type="common">Torula yeast</name>
    <name type="synonym">Candida utilis</name>
    <dbReference type="NCBI Taxonomy" id="983966"/>
    <lineage>
        <taxon>Eukaryota</taxon>
        <taxon>Fungi</taxon>
        <taxon>Dikarya</taxon>
        <taxon>Ascomycota</taxon>
        <taxon>Saccharomycotina</taxon>
        <taxon>Saccharomycetes</taxon>
        <taxon>Phaffomycetales</taxon>
        <taxon>Phaffomycetaceae</taxon>
        <taxon>Cyberlindnera</taxon>
    </lineage>
</organism>
<dbReference type="PANTHER" id="PTHR16017">
    <property type="entry name" value="GASTRULATION DEFECTIVE PROTEIN 1-RELATED"/>
    <property type="match status" value="1"/>
</dbReference>
<accession>A0A0H5C6P0</accession>
<feature type="compositionally biased region" description="Basic and acidic residues" evidence="4">
    <location>
        <begin position="448"/>
        <end position="463"/>
    </location>
</feature>
<dbReference type="InterPro" id="IPR036322">
    <property type="entry name" value="WD40_repeat_dom_sf"/>
</dbReference>
<protein>
    <submittedName>
        <fullName evidence="5">Uncharacterized protein</fullName>
    </submittedName>
</protein>
<feature type="repeat" description="WD" evidence="3">
    <location>
        <begin position="169"/>
        <end position="200"/>
    </location>
</feature>
<feature type="compositionally biased region" description="Acidic residues" evidence="4">
    <location>
        <begin position="40"/>
        <end position="60"/>
    </location>
</feature>
<dbReference type="Gene3D" id="2.130.10.10">
    <property type="entry name" value="YVTN repeat-like/Quinoprotein amine dehydrogenase"/>
    <property type="match status" value="1"/>
</dbReference>
<evidence type="ECO:0000256" key="2">
    <source>
        <dbReference type="ARBA" id="ARBA00022737"/>
    </source>
</evidence>
<feature type="region of interest" description="Disordered" evidence="4">
    <location>
        <begin position="420"/>
        <end position="463"/>
    </location>
</feature>
<dbReference type="GO" id="GO:0005634">
    <property type="term" value="C:nucleus"/>
    <property type="evidence" value="ECO:0007669"/>
    <property type="project" value="TreeGrafter"/>
</dbReference>
<evidence type="ECO:0000256" key="3">
    <source>
        <dbReference type="PROSITE-ProRule" id="PRU00221"/>
    </source>
</evidence>
<gene>
    <name evidence="5" type="ORF">BN1211_4164</name>
</gene>
<dbReference type="GO" id="GO:0035861">
    <property type="term" value="C:site of double-strand break"/>
    <property type="evidence" value="ECO:0007669"/>
    <property type="project" value="TreeGrafter"/>
</dbReference>
<dbReference type="AlphaFoldDB" id="A0A0H5C6P0"/>
<evidence type="ECO:0000313" key="5">
    <source>
        <dbReference type="EMBL" id="CEP23552.1"/>
    </source>
</evidence>
<proteinExistence type="predicted"/>
<keyword evidence="2" id="KW-0677">Repeat</keyword>
<keyword evidence="1 3" id="KW-0853">WD repeat</keyword>
<evidence type="ECO:0000313" key="6">
    <source>
        <dbReference type="Proteomes" id="UP000038830"/>
    </source>
</evidence>
<feature type="region of interest" description="Disordered" evidence="4">
    <location>
        <begin position="32"/>
        <end position="63"/>
    </location>
</feature>
<dbReference type="PANTHER" id="PTHR16017:SF0">
    <property type="entry name" value="WD REPEAT-CONTAINING PROTEIN 70"/>
    <property type="match status" value="1"/>
</dbReference>
<dbReference type="SMART" id="SM00320">
    <property type="entry name" value="WD40"/>
    <property type="match status" value="2"/>
</dbReference>
<dbReference type="SUPFAM" id="SSF50978">
    <property type="entry name" value="WD40 repeat-like"/>
    <property type="match status" value="1"/>
</dbReference>
<name>A0A0H5C6P0_CYBJN</name>
<dbReference type="InterPro" id="IPR015943">
    <property type="entry name" value="WD40/YVTN_repeat-like_dom_sf"/>
</dbReference>
<dbReference type="EMBL" id="CDQK01000004">
    <property type="protein sequence ID" value="CEP23552.1"/>
    <property type="molecule type" value="Genomic_DNA"/>
</dbReference>
<dbReference type="InterPro" id="IPR051858">
    <property type="entry name" value="WD_repeat_GAD-1"/>
</dbReference>
<dbReference type="Pfam" id="PF00400">
    <property type="entry name" value="WD40"/>
    <property type="match status" value="2"/>
</dbReference>
<dbReference type="Proteomes" id="UP000038830">
    <property type="component" value="Unassembled WGS sequence"/>
</dbReference>
<dbReference type="InterPro" id="IPR001680">
    <property type="entry name" value="WD40_rpt"/>
</dbReference>
<sequence length="463" mass="52102">MNQLPSEFGNKEHVFERDDSVYERWLRNDGLEGNHCGGDGDGDGDSSSDSDSDDDDDDELPITHQFSLSGTKSITCLKYHPSGSELYTATTDGSLLCYNFNSMSAESTEPSHSFEPFESHHIHKLDICSPRGPLLALANTSTFKLISLEGDELATSATGDRYLYDVKQTRGHTDNITDGGFISNEKVITSSLDSTFRIWDTTKCSQQSVTVVKANGKKTKVSHLEYSMAGLAFAVNNNRLTSWDINTKMMRPIEEIVEKCPILSIKSSEDKLLVRTEDSLKLYDVKNLSRPLIQRLTYPSPTDDSFTAPMYFNNDKIVIAMSNSIDILDKSDLMTISSIKAQHNVSCVEWEPKTNQIAYGQYLEGSKGYVSILFDPKLSRNGVMATINNRPKKRHLDDSIFTSKVKEIGYNMDELNELKKSKKKKNDVDEDRSKKNTLVWGRTQPSERNIDEDPREALKKYSK</sequence>
<reference evidence="6" key="1">
    <citation type="journal article" date="2015" name="J. Biotechnol.">
        <title>The structure of the Cyberlindnera jadinii genome and its relation to Candida utilis analyzed by the occurrence of single nucleotide polymorphisms.</title>
        <authorList>
            <person name="Rupp O."/>
            <person name="Brinkrolf K."/>
            <person name="Buerth C."/>
            <person name="Kunigo M."/>
            <person name="Schneider J."/>
            <person name="Jaenicke S."/>
            <person name="Goesmann A."/>
            <person name="Puehler A."/>
            <person name="Jaeger K.-E."/>
            <person name="Ernst J.F."/>
        </authorList>
    </citation>
    <scope>NUCLEOTIDE SEQUENCE [LARGE SCALE GENOMIC DNA]</scope>
    <source>
        <strain evidence="6">ATCC 18201 / CBS 1600 / BCRC 20928 / JCM 3617 / NBRC 0987 / NRRL Y-1542</strain>
    </source>
</reference>
<evidence type="ECO:0000256" key="4">
    <source>
        <dbReference type="SAM" id="MobiDB-lite"/>
    </source>
</evidence>
<evidence type="ECO:0000256" key="1">
    <source>
        <dbReference type="ARBA" id="ARBA00022574"/>
    </source>
</evidence>